<dbReference type="RefSeq" id="XP_020132393.1">
    <property type="nucleotide sequence ID" value="XM_020270955.1"/>
</dbReference>
<evidence type="ECO:0000256" key="1">
    <source>
        <dbReference type="SAM" id="MobiDB-lite"/>
    </source>
</evidence>
<comment type="caution">
    <text evidence="2">The sequence shown here is derived from an EMBL/GenBank/DDBJ whole genome shotgun (WGS) entry which is preliminary data.</text>
</comment>
<feature type="compositionally biased region" description="Polar residues" evidence="1">
    <location>
        <begin position="323"/>
        <end position="334"/>
    </location>
</feature>
<feature type="compositionally biased region" description="Low complexity" evidence="1">
    <location>
        <begin position="36"/>
        <end position="48"/>
    </location>
</feature>
<feature type="compositionally biased region" description="Basic and acidic residues" evidence="1">
    <location>
        <begin position="249"/>
        <end position="258"/>
    </location>
</feature>
<keyword evidence="3" id="KW-1185">Reference proteome</keyword>
<feature type="compositionally biased region" description="Basic and acidic residues" evidence="1">
    <location>
        <begin position="100"/>
        <end position="117"/>
    </location>
</feature>
<reference evidence="2 3" key="1">
    <citation type="submission" date="2016-10" db="EMBL/GenBank/DDBJ databases">
        <title>Proteomics and genomics reveal pathogen-plant mechanisms compatible with a hemibiotrophic lifestyle of Diplodia corticola.</title>
        <authorList>
            <person name="Fernandes I."/>
            <person name="De Jonge R."/>
            <person name="Van De Peer Y."/>
            <person name="Devreese B."/>
            <person name="Alves A."/>
            <person name="Esteves A.C."/>
        </authorList>
    </citation>
    <scope>NUCLEOTIDE SEQUENCE [LARGE SCALE GENOMIC DNA]</scope>
    <source>
        <strain evidence="2 3">CBS 112549</strain>
    </source>
</reference>
<feature type="region of interest" description="Disordered" evidence="1">
    <location>
        <begin position="372"/>
        <end position="391"/>
    </location>
</feature>
<feature type="compositionally biased region" description="Basic residues" evidence="1">
    <location>
        <begin position="486"/>
        <end position="498"/>
    </location>
</feature>
<organism evidence="2 3">
    <name type="scientific">Diplodia corticola</name>
    <dbReference type="NCBI Taxonomy" id="236234"/>
    <lineage>
        <taxon>Eukaryota</taxon>
        <taxon>Fungi</taxon>
        <taxon>Dikarya</taxon>
        <taxon>Ascomycota</taxon>
        <taxon>Pezizomycotina</taxon>
        <taxon>Dothideomycetes</taxon>
        <taxon>Dothideomycetes incertae sedis</taxon>
        <taxon>Botryosphaeriales</taxon>
        <taxon>Botryosphaeriaceae</taxon>
        <taxon>Diplodia</taxon>
    </lineage>
</organism>
<feature type="region of interest" description="Disordered" evidence="1">
    <location>
        <begin position="399"/>
        <end position="505"/>
    </location>
</feature>
<accession>A0A1J9S976</accession>
<dbReference type="EMBL" id="MNUE01000013">
    <property type="protein sequence ID" value="OJD36133.1"/>
    <property type="molecule type" value="Genomic_DNA"/>
</dbReference>
<gene>
    <name evidence="2" type="ORF">BKCO1_1300070</name>
</gene>
<dbReference type="OrthoDB" id="3946195at2759"/>
<evidence type="ECO:0000313" key="3">
    <source>
        <dbReference type="Proteomes" id="UP000183809"/>
    </source>
</evidence>
<evidence type="ECO:0000313" key="2">
    <source>
        <dbReference type="EMBL" id="OJD36133.1"/>
    </source>
</evidence>
<name>A0A1J9S976_9PEZI</name>
<feature type="compositionally biased region" description="Polar residues" evidence="1">
    <location>
        <begin position="288"/>
        <end position="298"/>
    </location>
</feature>
<feature type="region of interest" description="Disordered" evidence="1">
    <location>
        <begin position="1"/>
        <end position="134"/>
    </location>
</feature>
<dbReference type="AlphaFoldDB" id="A0A1J9S976"/>
<proteinExistence type="predicted"/>
<sequence length="568" mass="61888">MVDKQPSLRQRILRGRRTSSDSDSASDSSHSKKDLASSANSLSPAQPVARPPSRSPSARVPKKLQKKRSSTDSLAASPSLMPFQEQHDKPSGSEATESADLGRSRADGRRQERRKLETIGPRLTVNTSSLAEDSYEEHGDGLSLMEVSPLSINKESPMSELMDEGNSEPRKSGGLALDEKTDLLIFDHLPSFTIRLPDSTVDVSLTVNLAINTPDYNDPNPRVGRLTALARARVKALQKLRAQSPVSPPRDRENKTRDSPVSPLEDSSDGSSTDQDAPLLPHERMETPSKTGESSSATKYLGPASAGKLRKKPSTKSKIPTLKLNTKTTASTDATNERDNNAEHQDSKAEEDAANIRHDAIAAENALLETLRRLTSRKQPTTDTEIRAATDEVLRTAASVLDLGPRSPVPPSSSQPRSPSSSTAGQLLPPAPEVPDVPTANPPHSPTCGCGGTGTGADTGSRRSLLEDVNEEDDATDKHVQQQQQHRGHGRLPGRKRQQAAVGSERVRHPVNVTYDRPIMLAAGVSQRGFRRWKCCRCHRYTHYENHVCSKLDCLHARCETRCETFEP</sequence>
<dbReference type="Proteomes" id="UP000183809">
    <property type="component" value="Unassembled WGS sequence"/>
</dbReference>
<feature type="compositionally biased region" description="Basic and acidic residues" evidence="1">
    <location>
        <begin position="335"/>
        <end position="360"/>
    </location>
</feature>
<dbReference type="GeneID" id="31011214"/>
<feature type="compositionally biased region" description="Pro residues" evidence="1">
    <location>
        <begin position="429"/>
        <end position="445"/>
    </location>
</feature>
<protein>
    <submittedName>
        <fullName evidence="2">Mucin 68d</fullName>
    </submittedName>
</protein>
<feature type="region of interest" description="Disordered" evidence="1">
    <location>
        <begin position="237"/>
        <end position="360"/>
    </location>
</feature>